<protein>
    <submittedName>
        <fullName evidence="2">Uncharacterized protein</fullName>
    </submittedName>
</protein>
<name>A0A6C0EAV5_9ZZZZ</name>
<evidence type="ECO:0000313" key="2">
    <source>
        <dbReference type="EMBL" id="QHT25399.1"/>
    </source>
</evidence>
<reference evidence="2" key="1">
    <citation type="journal article" date="2020" name="Nature">
        <title>Giant virus diversity and host interactions through global metagenomics.</title>
        <authorList>
            <person name="Schulz F."/>
            <person name="Roux S."/>
            <person name="Paez-Espino D."/>
            <person name="Jungbluth S."/>
            <person name="Walsh D.A."/>
            <person name="Denef V.J."/>
            <person name="McMahon K.D."/>
            <person name="Konstantinidis K.T."/>
            <person name="Eloe-Fadrosh E.A."/>
            <person name="Kyrpides N.C."/>
            <person name="Woyke T."/>
        </authorList>
    </citation>
    <scope>NUCLEOTIDE SEQUENCE</scope>
    <source>
        <strain evidence="2">GVMAG-M-3300023179-152</strain>
    </source>
</reference>
<sequence length="241" mass="28484">MSIILGKTLVNYKTISSNYIITYITKYNINLDDLLQEIIYKISAYYPNHLVHSNVCGKNAEYICNNLISSMKFMKNKVREVTTGKIIITKWLKLDDDVKKNIELVYGEIGTTIGSSFHALAYLTFYFERTQYHVAIETTLCIPYKLQFYVGSSADELNEIIKARYQCEEFKISYECHKYWMDIRDNKGGKNEKTKKQKKQKKQKKRKNEKTKNEKTKKRKRAFYTSEDLKPHPYGVPWFKL</sequence>
<organism evidence="2">
    <name type="scientific">viral metagenome</name>
    <dbReference type="NCBI Taxonomy" id="1070528"/>
    <lineage>
        <taxon>unclassified sequences</taxon>
        <taxon>metagenomes</taxon>
        <taxon>organismal metagenomes</taxon>
    </lineage>
</organism>
<proteinExistence type="predicted"/>
<dbReference type="AlphaFoldDB" id="A0A6C0EAV5"/>
<evidence type="ECO:0000256" key="1">
    <source>
        <dbReference type="SAM" id="MobiDB-lite"/>
    </source>
</evidence>
<feature type="region of interest" description="Disordered" evidence="1">
    <location>
        <begin position="187"/>
        <end position="241"/>
    </location>
</feature>
<dbReference type="EMBL" id="MN739766">
    <property type="protein sequence ID" value="QHT25399.1"/>
    <property type="molecule type" value="Genomic_DNA"/>
</dbReference>
<feature type="compositionally biased region" description="Basic residues" evidence="1">
    <location>
        <begin position="195"/>
        <end position="222"/>
    </location>
</feature>
<accession>A0A6C0EAV5</accession>